<sequence>MESNMVQSRAIPQIKVFKIGCRVPCPWEGPFPRHYSPQQKMEFMIGMLPLLEKWTKGIEAYEKSVKQPCKW</sequence>
<dbReference type="AlphaFoldDB" id="A0AA38C0Q4"/>
<accession>A0AA38C0Q4</accession>
<gene>
    <name evidence="1" type="ORF">KI387_033076</name>
</gene>
<protein>
    <submittedName>
        <fullName evidence="1">Uncharacterized protein</fullName>
    </submittedName>
</protein>
<feature type="non-terminal residue" evidence="1">
    <location>
        <position position="71"/>
    </location>
</feature>
<keyword evidence="2" id="KW-1185">Reference proteome</keyword>
<organism evidence="1 2">
    <name type="scientific">Taxus chinensis</name>
    <name type="common">Chinese yew</name>
    <name type="synonym">Taxus wallichiana var. chinensis</name>
    <dbReference type="NCBI Taxonomy" id="29808"/>
    <lineage>
        <taxon>Eukaryota</taxon>
        <taxon>Viridiplantae</taxon>
        <taxon>Streptophyta</taxon>
        <taxon>Embryophyta</taxon>
        <taxon>Tracheophyta</taxon>
        <taxon>Spermatophyta</taxon>
        <taxon>Pinopsida</taxon>
        <taxon>Pinidae</taxon>
        <taxon>Conifers II</taxon>
        <taxon>Cupressales</taxon>
        <taxon>Taxaceae</taxon>
        <taxon>Taxus</taxon>
    </lineage>
</organism>
<name>A0AA38C0Q4_TAXCH</name>
<comment type="caution">
    <text evidence="1">The sequence shown here is derived from an EMBL/GenBank/DDBJ whole genome shotgun (WGS) entry which is preliminary data.</text>
</comment>
<evidence type="ECO:0000313" key="2">
    <source>
        <dbReference type="Proteomes" id="UP000824469"/>
    </source>
</evidence>
<dbReference type="EMBL" id="JAHRHJ020003813">
    <property type="protein sequence ID" value="KAH9288959.1"/>
    <property type="molecule type" value="Genomic_DNA"/>
</dbReference>
<reference evidence="1 2" key="1">
    <citation type="journal article" date="2021" name="Nat. Plants">
        <title>The Taxus genome provides insights into paclitaxel biosynthesis.</title>
        <authorList>
            <person name="Xiong X."/>
            <person name="Gou J."/>
            <person name="Liao Q."/>
            <person name="Li Y."/>
            <person name="Zhou Q."/>
            <person name="Bi G."/>
            <person name="Li C."/>
            <person name="Du R."/>
            <person name="Wang X."/>
            <person name="Sun T."/>
            <person name="Guo L."/>
            <person name="Liang H."/>
            <person name="Lu P."/>
            <person name="Wu Y."/>
            <person name="Zhang Z."/>
            <person name="Ro D.K."/>
            <person name="Shang Y."/>
            <person name="Huang S."/>
            <person name="Yan J."/>
        </authorList>
    </citation>
    <scope>NUCLEOTIDE SEQUENCE [LARGE SCALE GENOMIC DNA]</scope>
    <source>
        <strain evidence="1">Ta-2019</strain>
    </source>
</reference>
<proteinExistence type="predicted"/>
<dbReference type="Proteomes" id="UP000824469">
    <property type="component" value="Unassembled WGS sequence"/>
</dbReference>
<evidence type="ECO:0000313" key="1">
    <source>
        <dbReference type="EMBL" id="KAH9288959.1"/>
    </source>
</evidence>